<reference evidence="1 2" key="1">
    <citation type="submission" date="2018-08" db="EMBL/GenBank/DDBJ databases">
        <title>A genome reference for cultivated species of the human gut microbiota.</title>
        <authorList>
            <person name="Zou Y."/>
            <person name="Xue W."/>
            <person name="Luo G."/>
        </authorList>
    </citation>
    <scope>NUCLEOTIDE SEQUENCE [LARGE SCALE GENOMIC DNA]</scope>
    <source>
        <strain evidence="1 2">AM42-38</strain>
    </source>
</reference>
<dbReference type="GO" id="GO:0006281">
    <property type="term" value="P:DNA repair"/>
    <property type="evidence" value="ECO:0007669"/>
    <property type="project" value="InterPro"/>
</dbReference>
<proteinExistence type="predicted"/>
<gene>
    <name evidence="1" type="ORF">DW921_00930</name>
</gene>
<protein>
    <submittedName>
        <fullName evidence="1">TIGR02757 family protein</fullName>
    </submittedName>
</protein>
<dbReference type="NCBIfam" id="TIGR02757">
    <property type="entry name" value="TIGR02757 family protein"/>
    <property type="match status" value="1"/>
</dbReference>
<organism evidence="1 2">
    <name type="scientific">Phocaeicola coprophilus</name>
    <dbReference type="NCBI Taxonomy" id="387090"/>
    <lineage>
        <taxon>Bacteria</taxon>
        <taxon>Pseudomonadati</taxon>
        <taxon>Bacteroidota</taxon>
        <taxon>Bacteroidia</taxon>
        <taxon>Bacteroidales</taxon>
        <taxon>Bacteroidaceae</taxon>
        <taxon>Phocaeicola</taxon>
    </lineage>
</organism>
<evidence type="ECO:0000313" key="2">
    <source>
        <dbReference type="Proteomes" id="UP000283855"/>
    </source>
</evidence>
<evidence type="ECO:0000313" key="1">
    <source>
        <dbReference type="EMBL" id="RHA79055.1"/>
    </source>
</evidence>
<dbReference type="AlphaFoldDB" id="A0A413T5E7"/>
<dbReference type="GO" id="GO:0003824">
    <property type="term" value="F:catalytic activity"/>
    <property type="evidence" value="ECO:0007669"/>
    <property type="project" value="InterPro"/>
</dbReference>
<dbReference type="EMBL" id="QSFT01000001">
    <property type="protein sequence ID" value="RHA79055.1"/>
    <property type="molecule type" value="Genomic_DNA"/>
</dbReference>
<comment type="caution">
    <text evidence="1">The sequence shown here is derived from an EMBL/GenBank/DDBJ whole genome shotgun (WGS) entry which is preliminary data.</text>
</comment>
<dbReference type="InterPro" id="IPR011257">
    <property type="entry name" value="DNA_glycosylase"/>
</dbReference>
<dbReference type="InterPro" id="IPR014127">
    <property type="entry name" value="CHP02757"/>
</dbReference>
<dbReference type="SUPFAM" id="SSF48150">
    <property type="entry name" value="DNA-glycosylase"/>
    <property type="match status" value="1"/>
</dbReference>
<dbReference type="Pfam" id="PF09674">
    <property type="entry name" value="DUF2400"/>
    <property type="match status" value="2"/>
</dbReference>
<accession>A0A413T5E7</accession>
<sequence>MKKDKEQIEQRNRQLREWACNYHSASFIESDPVQFPHRYVLKQDIEISGLLTAILSFGNRQQILKKADQLDEMMGHAPLRYVLSECWKEDFREGDRRSFYRMLSYAEFRVYLEKLYSVYASGRSLEDVLLEYDGTPMQRLCAFLGVSDRSPQKKLNMFLRWMIRTGSEVDFGIWKKMSPADLLIPLDTHVCRMAYRLGLTDCQTFSLGNARRITGALEEIFPGDPCLGDFALFGYGVSHPDKDEPASDQNFREA</sequence>
<name>A0A413T5E7_9BACT</name>
<dbReference type="Proteomes" id="UP000283855">
    <property type="component" value="Unassembled WGS sequence"/>
</dbReference>
<dbReference type="RefSeq" id="WP_118399846.1">
    <property type="nucleotide sequence ID" value="NZ_CABJGD010000001.1"/>
</dbReference>